<dbReference type="GO" id="GO:0016740">
    <property type="term" value="F:transferase activity"/>
    <property type="evidence" value="ECO:0007669"/>
    <property type="project" value="UniProtKB-KW"/>
</dbReference>
<dbReference type="RefSeq" id="XP_022487512.1">
    <property type="nucleotide sequence ID" value="XM_022632654.1"/>
</dbReference>
<dbReference type="PANTHER" id="PTHR35897:SF1">
    <property type="entry name" value="METHYLTRANSFERASE AUSD"/>
    <property type="match status" value="1"/>
</dbReference>
<proteinExistence type="inferred from homology"/>
<comment type="caution">
    <text evidence="5">The sequence shown here is derived from an EMBL/GenBank/DDBJ whole genome shotgun (WGS) entry which is preliminary data.</text>
</comment>
<gene>
    <name evidence="5" type="ORF">PENARI_c011G07514</name>
</gene>
<dbReference type="InterPro" id="IPR051654">
    <property type="entry name" value="Meroterpenoid_MTases"/>
</dbReference>
<dbReference type="AlphaFoldDB" id="A0A1F5LGD8"/>
<dbReference type="PANTHER" id="PTHR35897">
    <property type="entry name" value="METHYLTRANSFERASE AUSD"/>
    <property type="match status" value="1"/>
</dbReference>
<evidence type="ECO:0008006" key="7">
    <source>
        <dbReference type="Google" id="ProtNLM"/>
    </source>
</evidence>
<evidence type="ECO:0000256" key="3">
    <source>
        <dbReference type="ARBA" id="ARBA00022691"/>
    </source>
</evidence>
<accession>A0A1F5LGD8</accession>
<evidence type="ECO:0000313" key="6">
    <source>
        <dbReference type="Proteomes" id="UP000177622"/>
    </source>
</evidence>
<sequence>MHPDSQLKDAVTKGFDPKLLYNPHLDHVGEPVRTILEEYSNIPADKILQHITDREQRDRAFAIFPYACVGQFSFLQLSIASSPIYPEILRRVKEGDKLLDLGCAFGQELRRLIYDGAPCTNLYGTDLRPEFLELGCDLFLDHDKMSEQLISADILDKNSNLMVQLKGRLDIVYISLFLHVFDWDQQVVVAKQVLELLAAKPDSLIVCRIVACRDQTLVNATQARMPYYYHDLDSWNLLWKKVQSDTGTQLVVKNWEQPDELAAKHPVDGIYILGSSIRRT</sequence>
<evidence type="ECO:0000256" key="2">
    <source>
        <dbReference type="ARBA" id="ARBA00022679"/>
    </source>
</evidence>
<keyword evidence="2" id="KW-0808">Transferase</keyword>
<evidence type="ECO:0000256" key="1">
    <source>
        <dbReference type="ARBA" id="ARBA00005179"/>
    </source>
</evidence>
<protein>
    <recommendedName>
        <fullName evidence="7">Methyltransferase domain-containing protein</fullName>
    </recommendedName>
</protein>
<dbReference type="STRING" id="1835702.A0A1F5LGD8"/>
<dbReference type="Gene3D" id="3.40.50.150">
    <property type="entry name" value="Vaccinia Virus protein VP39"/>
    <property type="match status" value="1"/>
</dbReference>
<evidence type="ECO:0000313" key="5">
    <source>
        <dbReference type="EMBL" id="OGE52070.1"/>
    </source>
</evidence>
<dbReference type="SUPFAM" id="SSF53335">
    <property type="entry name" value="S-adenosyl-L-methionine-dependent methyltransferases"/>
    <property type="match status" value="1"/>
</dbReference>
<comment type="pathway">
    <text evidence="1">Secondary metabolite biosynthesis.</text>
</comment>
<dbReference type="OrthoDB" id="2094832at2759"/>
<comment type="similarity">
    <text evidence="4">Belongs to the class I-like SAM-binding methyltransferase superfamily.</text>
</comment>
<dbReference type="InterPro" id="IPR029063">
    <property type="entry name" value="SAM-dependent_MTases_sf"/>
</dbReference>
<dbReference type="Proteomes" id="UP000177622">
    <property type="component" value="Unassembled WGS sequence"/>
</dbReference>
<dbReference type="GeneID" id="34577388"/>
<reference evidence="5 6" key="1">
    <citation type="journal article" date="2016" name="Sci. Rep.">
        <title>Penicillium arizonense, a new, genome sequenced fungal species, reveals a high chemical diversity in secreted metabolites.</title>
        <authorList>
            <person name="Grijseels S."/>
            <person name="Nielsen J.C."/>
            <person name="Randelovic M."/>
            <person name="Nielsen J."/>
            <person name="Nielsen K.F."/>
            <person name="Workman M."/>
            <person name="Frisvad J.C."/>
        </authorList>
    </citation>
    <scope>NUCLEOTIDE SEQUENCE [LARGE SCALE GENOMIC DNA]</scope>
    <source>
        <strain evidence="5 6">CBS 141311</strain>
    </source>
</reference>
<evidence type="ECO:0000256" key="4">
    <source>
        <dbReference type="ARBA" id="ARBA00038314"/>
    </source>
</evidence>
<dbReference type="EMBL" id="LXJU01000011">
    <property type="protein sequence ID" value="OGE52070.1"/>
    <property type="molecule type" value="Genomic_DNA"/>
</dbReference>
<name>A0A1F5LGD8_PENAI</name>
<keyword evidence="3" id="KW-0949">S-adenosyl-L-methionine</keyword>
<organism evidence="5 6">
    <name type="scientific">Penicillium arizonense</name>
    <dbReference type="NCBI Taxonomy" id="1835702"/>
    <lineage>
        <taxon>Eukaryota</taxon>
        <taxon>Fungi</taxon>
        <taxon>Dikarya</taxon>
        <taxon>Ascomycota</taxon>
        <taxon>Pezizomycotina</taxon>
        <taxon>Eurotiomycetes</taxon>
        <taxon>Eurotiomycetidae</taxon>
        <taxon>Eurotiales</taxon>
        <taxon>Aspergillaceae</taxon>
        <taxon>Penicillium</taxon>
    </lineage>
</organism>
<keyword evidence="6" id="KW-1185">Reference proteome</keyword>